<keyword evidence="2" id="KW-0413">Isomerase</keyword>
<sequence length="285" mass="30449">MAEPSAPGGGGAWLLAYTVTTPDCAASSSMGYRAPLDEAAPRLAELGYDGVEAWVRDAREVDREALQRTLDRSRLRLAAVGTGPIAAEDGLTLADVAVPERREEAIARIEAAIELAAEHDALVTIGRVRGSPGVEEPERRRAVVEALDRIDAAAARAGVRVVLEPQSRLVGPYLRTVAEVVEVIDDAGWQRIGVMPDTFHMGLEERSMVAGLLAAGTRLWHVQLGDTDRSPLGLGALDTGLVADALDGVGYRGWLTMEHDQRGDSFDAARRSARAAAAMRDRVGR</sequence>
<dbReference type="InterPro" id="IPR013022">
    <property type="entry name" value="Xyl_isomerase-like_TIM-brl"/>
</dbReference>
<dbReference type="InterPro" id="IPR050312">
    <property type="entry name" value="IolE/XylAMocC-like"/>
</dbReference>
<dbReference type="PANTHER" id="PTHR12110">
    <property type="entry name" value="HYDROXYPYRUVATE ISOMERASE"/>
    <property type="match status" value="1"/>
</dbReference>
<accession>A0A411YGR9</accession>
<proteinExistence type="predicted"/>
<dbReference type="RefSeq" id="WP_131155501.1">
    <property type="nucleotide sequence ID" value="NZ_CP036402.1"/>
</dbReference>
<dbReference type="KEGG" id="erz:ER308_13650"/>
<dbReference type="SUPFAM" id="SSF51658">
    <property type="entry name" value="Xylose isomerase-like"/>
    <property type="match status" value="1"/>
</dbReference>
<dbReference type="PANTHER" id="PTHR12110:SF41">
    <property type="entry name" value="INOSOSE DEHYDRATASE"/>
    <property type="match status" value="1"/>
</dbReference>
<dbReference type="OrthoDB" id="9814946at2"/>
<organism evidence="2 3">
    <name type="scientific">Egibacter rhizosphaerae</name>
    <dbReference type="NCBI Taxonomy" id="1670831"/>
    <lineage>
        <taxon>Bacteria</taxon>
        <taxon>Bacillati</taxon>
        <taxon>Actinomycetota</taxon>
        <taxon>Nitriliruptoria</taxon>
        <taxon>Egibacterales</taxon>
        <taxon>Egibacteraceae</taxon>
        <taxon>Egibacter</taxon>
    </lineage>
</organism>
<evidence type="ECO:0000259" key="1">
    <source>
        <dbReference type="Pfam" id="PF01261"/>
    </source>
</evidence>
<evidence type="ECO:0000313" key="3">
    <source>
        <dbReference type="Proteomes" id="UP000291469"/>
    </source>
</evidence>
<evidence type="ECO:0000313" key="2">
    <source>
        <dbReference type="EMBL" id="QBI20505.1"/>
    </source>
</evidence>
<dbReference type="InterPro" id="IPR036237">
    <property type="entry name" value="Xyl_isomerase-like_sf"/>
</dbReference>
<gene>
    <name evidence="2" type="ORF">ER308_13650</name>
</gene>
<dbReference type="AlphaFoldDB" id="A0A411YGR9"/>
<protein>
    <submittedName>
        <fullName evidence="2">Sugar phosphate isomerase/epimerase</fullName>
    </submittedName>
</protein>
<dbReference type="Pfam" id="PF01261">
    <property type="entry name" value="AP_endonuc_2"/>
    <property type="match status" value="1"/>
</dbReference>
<reference evidence="2 3" key="1">
    <citation type="submission" date="2019-01" db="EMBL/GenBank/DDBJ databases">
        <title>Egibacter rhizosphaerae EGI 80759T.</title>
        <authorList>
            <person name="Chen D.-D."/>
            <person name="Tian Y."/>
            <person name="Jiao J.-Y."/>
            <person name="Zhang X.-T."/>
            <person name="Zhang Y.-G."/>
            <person name="Zhang Y."/>
            <person name="Xiao M."/>
            <person name="Shu W.-S."/>
            <person name="Li W.-J."/>
        </authorList>
    </citation>
    <scope>NUCLEOTIDE SEQUENCE [LARGE SCALE GENOMIC DNA]</scope>
    <source>
        <strain evidence="2 3">EGI 80759</strain>
    </source>
</reference>
<dbReference type="EMBL" id="CP036402">
    <property type="protein sequence ID" value="QBI20505.1"/>
    <property type="molecule type" value="Genomic_DNA"/>
</dbReference>
<keyword evidence="3" id="KW-1185">Reference proteome</keyword>
<feature type="domain" description="Xylose isomerase-like TIM barrel" evidence="1">
    <location>
        <begin position="42"/>
        <end position="274"/>
    </location>
</feature>
<dbReference type="Gene3D" id="3.20.20.150">
    <property type="entry name" value="Divalent-metal-dependent TIM barrel enzymes"/>
    <property type="match status" value="1"/>
</dbReference>
<name>A0A411YGR9_9ACTN</name>
<dbReference type="Proteomes" id="UP000291469">
    <property type="component" value="Chromosome"/>
</dbReference>
<dbReference type="GO" id="GO:0016853">
    <property type="term" value="F:isomerase activity"/>
    <property type="evidence" value="ECO:0007669"/>
    <property type="project" value="UniProtKB-KW"/>
</dbReference>